<name>A0AAV0BJS2_PHAPC</name>
<reference evidence="2" key="1">
    <citation type="submission" date="2022-06" db="EMBL/GenBank/DDBJ databases">
        <authorList>
            <consortium name="SYNGENTA / RWTH Aachen University"/>
        </authorList>
    </citation>
    <scope>NUCLEOTIDE SEQUENCE</scope>
</reference>
<dbReference type="PANTHER" id="PTHR38703:SF1">
    <property type="entry name" value="ALLERGEN"/>
    <property type="match status" value="1"/>
</dbReference>
<evidence type="ECO:0000313" key="2">
    <source>
        <dbReference type="EMBL" id="CAH7687471.1"/>
    </source>
</evidence>
<dbReference type="EMBL" id="CALTRL010005879">
    <property type="protein sequence ID" value="CAH7687471.1"/>
    <property type="molecule type" value="Genomic_DNA"/>
</dbReference>
<evidence type="ECO:0000313" key="3">
    <source>
        <dbReference type="Proteomes" id="UP001153365"/>
    </source>
</evidence>
<protein>
    <submittedName>
        <fullName evidence="2">Uncharacterized protein</fullName>
    </submittedName>
</protein>
<keyword evidence="3" id="KW-1185">Reference proteome</keyword>
<dbReference type="PANTHER" id="PTHR38703">
    <property type="entry name" value="CHROMOSOME 8, WHOLE GENOME SHOTGUN SEQUENCE"/>
    <property type="match status" value="1"/>
</dbReference>
<gene>
    <name evidence="2" type="ORF">PPACK8108_LOCUS22259</name>
</gene>
<feature type="compositionally biased region" description="Low complexity" evidence="1">
    <location>
        <begin position="56"/>
        <end position="70"/>
    </location>
</feature>
<sequence length="363" mass="40668">MDKIKKALSSNKVDNSSDQSGNATISYSSTNGHLSTKSRRRASLAAPREILDAVESVGTTNSKVSNSSTKAPIERSRKSSLLNDLPKSDLSSQLNSTDSSSVNEAKVETGRRISLQNKSPKVSNRRFSLANFISDDKVSKTETQSVAAPIVHNTIKRLETEEIIRTKEHERHIHHVQHHIQPIPELEIHDEIHHHQRAPVTEVKENFTSTQEDAENFESLGSDLKNLIINLDGKKEVIDGGEIVEVKEYHHIHNVVQPIILRETHDRHRIHTTVPIHHVTHEAPVIHQTIRHEPLSLDEFIRIGGTLKSDATHTSIGKLLLTKPLSNLTYSEIIKPINLDDVLTADVKTQTIKNDSLNLENQK</sequence>
<dbReference type="Proteomes" id="UP001153365">
    <property type="component" value="Unassembled WGS sequence"/>
</dbReference>
<comment type="caution">
    <text evidence="2">The sequence shown here is derived from an EMBL/GenBank/DDBJ whole genome shotgun (WGS) entry which is preliminary data.</text>
</comment>
<accession>A0AAV0BJS2</accession>
<organism evidence="2 3">
    <name type="scientific">Phakopsora pachyrhizi</name>
    <name type="common">Asian soybean rust disease fungus</name>
    <dbReference type="NCBI Taxonomy" id="170000"/>
    <lineage>
        <taxon>Eukaryota</taxon>
        <taxon>Fungi</taxon>
        <taxon>Dikarya</taxon>
        <taxon>Basidiomycota</taxon>
        <taxon>Pucciniomycotina</taxon>
        <taxon>Pucciniomycetes</taxon>
        <taxon>Pucciniales</taxon>
        <taxon>Phakopsoraceae</taxon>
        <taxon>Phakopsora</taxon>
    </lineage>
</organism>
<dbReference type="AlphaFoldDB" id="A0AAV0BJS2"/>
<feature type="compositionally biased region" description="Low complexity" evidence="1">
    <location>
        <begin position="88"/>
        <end position="101"/>
    </location>
</feature>
<feature type="compositionally biased region" description="Polar residues" evidence="1">
    <location>
        <begin position="8"/>
        <end position="35"/>
    </location>
</feature>
<proteinExistence type="predicted"/>
<evidence type="ECO:0000256" key="1">
    <source>
        <dbReference type="SAM" id="MobiDB-lite"/>
    </source>
</evidence>
<feature type="region of interest" description="Disordered" evidence="1">
    <location>
        <begin position="1"/>
        <end position="119"/>
    </location>
</feature>